<keyword evidence="3" id="KW-0540">Nuclease</keyword>
<evidence type="ECO:0000313" key="3">
    <source>
        <dbReference type="EMBL" id="MBT1154426.1"/>
    </source>
</evidence>
<evidence type="ECO:0000313" key="4">
    <source>
        <dbReference type="Proteomes" id="UP001138921"/>
    </source>
</evidence>
<evidence type="ECO:0000256" key="1">
    <source>
        <dbReference type="SAM" id="MobiDB-lite"/>
    </source>
</evidence>
<keyword evidence="3" id="KW-0378">Hydrolase</keyword>
<keyword evidence="3" id="KW-0255">Endonuclease</keyword>
<dbReference type="Gene3D" id="1.10.30.50">
    <property type="match status" value="1"/>
</dbReference>
<dbReference type="GO" id="GO:0004519">
    <property type="term" value="F:endonuclease activity"/>
    <property type="evidence" value="ECO:0007669"/>
    <property type="project" value="UniProtKB-KW"/>
</dbReference>
<feature type="region of interest" description="Disordered" evidence="1">
    <location>
        <begin position="20"/>
        <end position="48"/>
    </location>
</feature>
<feature type="domain" description="HNH nuclease" evidence="2">
    <location>
        <begin position="12"/>
        <end position="44"/>
    </location>
</feature>
<comment type="caution">
    <text evidence="3">The sequence shown here is derived from an EMBL/GenBank/DDBJ whole genome shotgun (WGS) entry which is preliminary data.</text>
</comment>
<dbReference type="EMBL" id="JAFLWW010000001">
    <property type="protein sequence ID" value="MBT1154426.1"/>
    <property type="molecule type" value="Genomic_DNA"/>
</dbReference>
<name>A0A9X1D407_9HYPH</name>
<organism evidence="3 4">
    <name type="scientific">Aminobacter anthyllidis</name>
    <dbReference type="NCBI Taxonomy" id="1035067"/>
    <lineage>
        <taxon>Bacteria</taxon>
        <taxon>Pseudomonadati</taxon>
        <taxon>Pseudomonadota</taxon>
        <taxon>Alphaproteobacteria</taxon>
        <taxon>Hyphomicrobiales</taxon>
        <taxon>Phyllobacteriaceae</taxon>
        <taxon>Aminobacter</taxon>
    </lineage>
</organism>
<sequence length="48" mass="5152">MIKKHGAAALKGKEVDHKVPLAAGGSTGMSNLTILSRKANRKKQPKRK</sequence>
<gene>
    <name evidence="3" type="ORF">J1C56_02355</name>
</gene>
<proteinExistence type="predicted"/>
<feature type="compositionally biased region" description="Basic residues" evidence="1">
    <location>
        <begin position="38"/>
        <end position="48"/>
    </location>
</feature>
<dbReference type="RefSeq" id="WP_214385632.1">
    <property type="nucleotide sequence ID" value="NZ_JAFLWW010000001.1"/>
</dbReference>
<reference evidence="3" key="2">
    <citation type="submission" date="2021-03" db="EMBL/GenBank/DDBJ databases">
        <authorList>
            <person name="Artuso I."/>
            <person name="Turrini P."/>
            <person name="Pirolo M."/>
            <person name="Lugli G.A."/>
            <person name="Ventura M."/>
            <person name="Visca P."/>
        </authorList>
    </citation>
    <scope>NUCLEOTIDE SEQUENCE</scope>
    <source>
        <strain evidence="3">LMG 26462</strain>
    </source>
</reference>
<dbReference type="Proteomes" id="UP001138921">
    <property type="component" value="Unassembled WGS sequence"/>
</dbReference>
<evidence type="ECO:0000259" key="2">
    <source>
        <dbReference type="Pfam" id="PF13395"/>
    </source>
</evidence>
<keyword evidence="4" id="KW-1185">Reference proteome</keyword>
<dbReference type="Pfam" id="PF13395">
    <property type="entry name" value="HNH_4"/>
    <property type="match status" value="1"/>
</dbReference>
<protein>
    <submittedName>
        <fullName evidence="3">HNH endonuclease</fullName>
    </submittedName>
</protein>
<dbReference type="AlphaFoldDB" id="A0A9X1D407"/>
<reference evidence="3" key="1">
    <citation type="journal article" date="2021" name="Microorganisms">
        <title>Phylogenomic Reconstruction and Metabolic Potential of the Genus Aminobacter.</title>
        <authorList>
            <person name="Artuso I."/>
            <person name="Turrini P."/>
            <person name="Pirolo M."/>
            <person name="Lugli G.A."/>
            <person name="Ventura M."/>
            <person name="Visca P."/>
        </authorList>
    </citation>
    <scope>NUCLEOTIDE SEQUENCE</scope>
    <source>
        <strain evidence="3">LMG 26462</strain>
    </source>
</reference>
<dbReference type="InterPro" id="IPR003615">
    <property type="entry name" value="HNH_nuc"/>
</dbReference>
<accession>A0A9X1D407</accession>
<dbReference type="CDD" id="cd00085">
    <property type="entry name" value="HNHc"/>
    <property type="match status" value="1"/>
</dbReference>